<sequence length="382" mass="41192">MAESSERHAGWLELFYDLLFVVLIAQLAHSVVADPGWESGLRLLVLFLPAWWVWVGSTIYTNLTAEVGAERRLDVLGQMAIVLVMAASAEQAAEGHPALFAGAYAASRLAVLAFRILAGRKWPAGGSNWPLIVSAALWTGSIWLEPPWAYVPWFAGLVIEVYGVLRRRGGSSIRERLIAGRIALTHLVERFGGFMIIVFGEGIAQIVAAVAGAHGTPLAVITGLAAFSVLAMLWWLYFDYGSAVAEKTMSARRAESYRLTVQIFVIGHFLPVVALVAFAAGLNGLVTAGAEGHDAGEILRLCAAAMAVYLINNAVVGRLAMRYSVRRVLGWLMPNLIMLTALTIFADELPPAVALFLVTLVLTAETLPRAKRTARESAAQEG</sequence>
<dbReference type="InterPro" id="IPR010640">
    <property type="entry name" value="Low_temperature_requirement_A"/>
</dbReference>
<feature type="transmembrane region" description="Helical" evidence="1">
    <location>
        <begin position="218"/>
        <end position="238"/>
    </location>
</feature>
<evidence type="ECO:0000256" key="1">
    <source>
        <dbReference type="SAM" id="Phobius"/>
    </source>
</evidence>
<dbReference type="PANTHER" id="PTHR36840:SF1">
    <property type="entry name" value="BLL5714 PROTEIN"/>
    <property type="match status" value="1"/>
</dbReference>
<evidence type="ECO:0000313" key="2">
    <source>
        <dbReference type="EMBL" id="MFC0543358.1"/>
    </source>
</evidence>
<dbReference type="Pfam" id="PF06772">
    <property type="entry name" value="LtrA"/>
    <property type="match status" value="1"/>
</dbReference>
<reference evidence="2 3" key="1">
    <citation type="submission" date="2024-09" db="EMBL/GenBank/DDBJ databases">
        <authorList>
            <person name="Sun Q."/>
            <person name="Mori K."/>
        </authorList>
    </citation>
    <scope>NUCLEOTIDE SEQUENCE [LARGE SCALE GENOMIC DNA]</scope>
    <source>
        <strain evidence="2 3">TBRC 1432</strain>
    </source>
</reference>
<accession>A0ABV6MSR4</accession>
<gene>
    <name evidence="2" type="ORF">ACFFH7_17780</name>
</gene>
<feature type="transmembrane region" description="Helical" evidence="1">
    <location>
        <begin position="150"/>
        <end position="166"/>
    </location>
</feature>
<feature type="transmembrane region" description="Helical" evidence="1">
    <location>
        <begin position="12"/>
        <end position="32"/>
    </location>
</feature>
<protein>
    <submittedName>
        <fullName evidence="2">Low temperature requirement protein A</fullName>
    </submittedName>
</protein>
<feature type="transmembrane region" description="Helical" evidence="1">
    <location>
        <begin position="125"/>
        <end position="144"/>
    </location>
</feature>
<comment type="caution">
    <text evidence="2">The sequence shown here is derived from an EMBL/GenBank/DDBJ whole genome shotgun (WGS) entry which is preliminary data.</text>
</comment>
<dbReference type="PANTHER" id="PTHR36840">
    <property type="entry name" value="BLL5714 PROTEIN"/>
    <property type="match status" value="1"/>
</dbReference>
<feature type="transmembrane region" description="Helical" evidence="1">
    <location>
        <begin position="298"/>
        <end position="316"/>
    </location>
</feature>
<keyword evidence="1" id="KW-0812">Transmembrane</keyword>
<proteinExistence type="predicted"/>
<organism evidence="2 3">
    <name type="scientific">Kutzneria chonburiensis</name>
    <dbReference type="NCBI Taxonomy" id="1483604"/>
    <lineage>
        <taxon>Bacteria</taxon>
        <taxon>Bacillati</taxon>
        <taxon>Actinomycetota</taxon>
        <taxon>Actinomycetes</taxon>
        <taxon>Pseudonocardiales</taxon>
        <taxon>Pseudonocardiaceae</taxon>
        <taxon>Kutzneria</taxon>
    </lineage>
</organism>
<feature type="transmembrane region" description="Helical" evidence="1">
    <location>
        <begin position="328"/>
        <end position="346"/>
    </location>
</feature>
<name>A0ABV6MSR4_9PSEU</name>
<feature type="transmembrane region" description="Helical" evidence="1">
    <location>
        <begin position="187"/>
        <end position="212"/>
    </location>
</feature>
<keyword evidence="1" id="KW-0472">Membrane</keyword>
<keyword evidence="1" id="KW-1133">Transmembrane helix</keyword>
<feature type="transmembrane region" description="Helical" evidence="1">
    <location>
        <begin position="352"/>
        <end position="368"/>
    </location>
</feature>
<dbReference type="RefSeq" id="WP_273941758.1">
    <property type="nucleotide sequence ID" value="NZ_CP097263.1"/>
</dbReference>
<feature type="transmembrane region" description="Helical" evidence="1">
    <location>
        <begin position="44"/>
        <end position="63"/>
    </location>
</feature>
<dbReference type="Proteomes" id="UP001589810">
    <property type="component" value="Unassembled WGS sequence"/>
</dbReference>
<feature type="transmembrane region" description="Helical" evidence="1">
    <location>
        <begin position="259"/>
        <end position="286"/>
    </location>
</feature>
<evidence type="ECO:0000313" key="3">
    <source>
        <dbReference type="Proteomes" id="UP001589810"/>
    </source>
</evidence>
<dbReference type="EMBL" id="JBHLUD010000004">
    <property type="protein sequence ID" value="MFC0543358.1"/>
    <property type="molecule type" value="Genomic_DNA"/>
</dbReference>
<keyword evidence="3" id="KW-1185">Reference proteome</keyword>